<evidence type="ECO:0000313" key="1">
    <source>
        <dbReference type="EMBL" id="GJE02101.1"/>
    </source>
</evidence>
<keyword evidence="2" id="KW-1185">Reference proteome</keyword>
<accession>A0ABQ4SID0</accession>
<reference evidence="1" key="2">
    <citation type="submission" date="2021-08" db="EMBL/GenBank/DDBJ databases">
        <authorList>
            <person name="Tani A."/>
            <person name="Ola A."/>
            <person name="Ogura Y."/>
            <person name="Katsura K."/>
            <person name="Hayashi T."/>
        </authorList>
    </citation>
    <scope>NUCLEOTIDE SEQUENCE</scope>
    <source>
        <strain evidence="1">DSM 17168</strain>
    </source>
</reference>
<dbReference type="Proteomes" id="UP001055153">
    <property type="component" value="Unassembled WGS sequence"/>
</dbReference>
<name>A0ABQ4SID0_9HYPH</name>
<sequence>MFTSVKRSAVLAREVVRLEPRYAGEAEALAALFEHPERAATAALPDRIVAARRGATLRAWADGLPAWNARASERIGFLRQIGQDPHLVRLGQQLLAADFGGTTLAQGLDAAGAVFAGDLILERSVLGGALRLDGADVLARCDAADVRIGHEITAEQARFAGPVVLAGATIARSARFGYAAFMSDLILDRARIDKEMWLRHARIAGEIQMRGAHLRSDAGLGACLYCKAASFDGTAFDDTVSFEGATFQDRLSLDGCVFGGRLRLAGLTLGAGLSVAGTRFRGEIIPPLDQIVASASTPREMLATLRKALGAE</sequence>
<reference evidence="1" key="1">
    <citation type="journal article" date="2021" name="Front. Microbiol.">
        <title>Comprehensive Comparative Genomics and Phenotyping of Methylobacterium Species.</title>
        <authorList>
            <person name="Alessa O."/>
            <person name="Ogura Y."/>
            <person name="Fujitani Y."/>
            <person name="Takami H."/>
            <person name="Hayashi T."/>
            <person name="Sahin N."/>
            <person name="Tani A."/>
        </authorList>
    </citation>
    <scope>NUCLEOTIDE SEQUENCE</scope>
    <source>
        <strain evidence="1">DSM 17168</strain>
    </source>
</reference>
<dbReference type="InterPro" id="IPR001646">
    <property type="entry name" value="5peptide_repeat"/>
</dbReference>
<gene>
    <name evidence="1" type="ORF">GMJLKIPL_4045</name>
</gene>
<dbReference type="EMBL" id="BPQQ01000047">
    <property type="protein sequence ID" value="GJE02101.1"/>
    <property type="molecule type" value="Genomic_DNA"/>
</dbReference>
<dbReference type="RefSeq" id="WP_238237479.1">
    <property type="nucleotide sequence ID" value="NZ_BPQQ01000047.1"/>
</dbReference>
<comment type="caution">
    <text evidence="1">The sequence shown here is derived from an EMBL/GenBank/DDBJ whole genome shotgun (WGS) entry which is preliminary data.</text>
</comment>
<organism evidence="1 2">
    <name type="scientific">Methylobacterium isbiliense</name>
    <dbReference type="NCBI Taxonomy" id="315478"/>
    <lineage>
        <taxon>Bacteria</taxon>
        <taxon>Pseudomonadati</taxon>
        <taxon>Pseudomonadota</taxon>
        <taxon>Alphaproteobacteria</taxon>
        <taxon>Hyphomicrobiales</taxon>
        <taxon>Methylobacteriaceae</taxon>
        <taxon>Methylobacterium</taxon>
    </lineage>
</organism>
<evidence type="ECO:0008006" key="3">
    <source>
        <dbReference type="Google" id="ProtNLM"/>
    </source>
</evidence>
<evidence type="ECO:0000313" key="2">
    <source>
        <dbReference type="Proteomes" id="UP001055153"/>
    </source>
</evidence>
<proteinExistence type="predicted"/>
<protein>
    <recommendedName>
        <fullName evidence="3">Pentapeptide repeat-containing protein</fullName>
    </recommendedName>
</protein>
<dbReference type="Pfam" id="PF13576">
    <property type="entry name" value="Pentapeptide_3"/>
    <property type="match status" value="1"/>
</dbReference>